<dbReference type="InterPro" id="IPR050764">
    <property type="entry name" value="CbbQ/NirQ/NorQ/GpvN"/>
</dbReference>
<proteinExistence type="predicted"/>
<evidence type="ECO:0000313" key="2">
    <source>
        <dbReference type="EMBL" id="OLR94520.1"/>
    </source>
</evidence>
<dbReference type="EMBL" id="MKQR01000007">
    <property type="protein sequence ID" value="OLR94520.1"/>
    <property type="molecule type" value="Genomic_DNA"/>
</dbReference>
<keyword evidence="3" id="KW-1185">Reference proteome</keyword>
<dbReference type="SUPFAM" id="SSF52540">
    <property type="entry name" value="P-loop containing nucleoside triphosphate hydrolases"/>
    <property type="match status" value="1"/>
</dbReference>
<dbReference type="RefSeq" id="WP_075973899.1">
    <property type="nucleotide sequence ID" value="NZ_MKQR01000007.1"/>
</dbReference>
<organism evidence="2 3">
    <name type="scientific">Actinokineospora bangkokensis</name>
    <dbReference type="NCBI Taxonomy" id="1193682"/>
    <lineage>
        <taxon>Bacteria</taxon>
        <taxon>Bacillati</taxon>
        <taxon>Actinomycetota</taxon>
        <taxon>Actinomycetes</taxon>
        <taxon>Pseudonocardiales</taxon>
        <taxon>Pseudonocardiaceae</taxon>
        <taxon>Actinokineospora</taxon>
    </lineage>
</organism>
<feature type="domain" description="ChlI/MoxR AAA lid" evidence="1">
    <location>
        <begin position="376"/>
        <end position="426"/>
    </location>
</feature>
<dbReference type="STRING" id="1193682.BJP25_12315"/>
<gene>
    <name evidence="2" type="ORF">BJP25_12315</name>
</gene>
<evidence type="ECO:0000313" key="3">
    <source>
        <dbReference type="Proteomes" id="UP000186040"/>
    </source>
</evidence>
<dbReference type="Gene3D" id="3.40.50.300">
    <property type="entry name" value="P-loop containing nucleotide triphosphate hydrolases"/>
    <property type="match status" value="1"/>
</dbReference>
<dbReference type="InterPro" id="IPR027417">
    <property type="entry name" value="P-loop_NTPase"/>
</dbReference>
<protein>
    <submittedName>
        <fullName evidence="2">ATPase</fullName>
    </submittedName>
</protein>
<dbReference type="PANTHER" id="PTHR42759:SF1">
    <property type="entry name" value="MAGNESIUM-CHELATASE SUBUNIT CHLD"/>
    <property type="match status" value="1"/>
</dbReference>
<sequence length="533" mass="59156">MDGANQGNYRHVSAAPTLPGGAHAGAAADAGEFDVAALYSGPLTEDPAAAAAVPLDEKLRQAYFWIVNHAIISPHYDVEFSDGPSPGVVLGDSKARLTLPSGQSYSSFVLIPLLTFAVRRRCLLVGGPGRGKTASAVLMGVLAGYPLREVRRAMQHGHPQLTIADLLGTPLPADLVKAERITDIDIAWRSWLPMRVKIVDEYNRIPTRTQSALLTLMSDGYAEVFDQVYEAADAAWYLTANDDAGGGTYQVIEALRDRIDVVVHALQFNSRFLGELVQRIERRLRPEEVVPPEIVFSAAEHDRVQAEILRVPLPPPVLRRLEFFSAQFELLEQAGEQFEYRTKDTARLAGVDPHLLSVTETGRDRVADLGAQTLNGLSVRALQSVIAYAKALAYFRDREEVGLDDLRAVLPFVLHDKLVPDDQAPSFDEAANRAHRTDRVSWLRSLFDRACAEYDRLDLDVDDPVGVLLAEFDRGLDGVGEAEVTARLSRIESLLAEWARGRKLHGHVYDDALALKYLHQRYVNYRAWLRWRP</sequence>
<dbReference type="PANTHER" id="PTHR42759">
    <property type="entry name" value="MOXR FAMILY PROTEIN"/>
    <property type="match status" value="1"/>
</dbReference>
<dbReference type="Pfam" id="PF17863">
    <property type="entry name" value="AAA_lid_2"/>
    <property type="match status" value="1"/>
</dbReference>
<accession>A0A1Q9LR72</accession>
<reference evidence="2 3" key="1">
    <citation type="submission" date="2016-10" db="EMBL/GenBank/DDBJ databases">
        <title>The Draft Genome Sequence of Actinokineospora bangkokensis 44EHWT reveals the biosynthetic pathway of antifungal compounds Thailandins with unusual extender unit butylmalonyl-CoA.</title>
        <authorList>
            <person name="Greule A."/>
            <person name="Intra B."/>
            <person name="Flemming S."/>
            <person name="Rommel M.G."/>
            <person name="Panbangred W."/>
            <person name="Bechthold A."/>
        </authorList>
    </citation>
    <scope>NUCLEOTIDE SEQUENCE [LARGE SCALE GENOMIC DNA]</scope>
    <source>
        <strain evidence="2 3">44EHW</strain>
    </source>
</reference>
<dbReference type="AlphaFoldDB" id="A0A1Q9LR72"/>
<evidence type="ECO:0000259" key="1">
    <source>
        <dbReference type="Pfam" id="PF17863"/>
    </source>
</evidence>
<dbReference type="Proteomes" id="UP000186040">
    <property type="component" value="Unassembled WGS sequence"/>
</dbReference>
<dbReference type="InterPro" id="IPR041628">
    <property type="entry name" value="ChlI/MoxR_AAA_lid"/>
</dbReference>
<dbReference type="Gene3D" id="1.10.8.80">
    <property type="entry name" value="Magnesium chelatase subunit I, C-Terminal domain"/>
    <property type="match status" value="1"/>
</dbReference>
<name>A0A1Q9LR72_9PSEU</name>
<comment type="caution">
    <text evidence="2">The sequence shown here is derived from an EMBL/GenBank/DDBJ whole genome shotgun (WGS) entry which is preliminary data.</text>
</comment>